<evidence type="ECO:0000313" key="2">
    <source>
        <dbReference type="EMBL" id="BCJ64030.1"/>
    </source>
</evidence>
<keyword evidence="3" id="KW-1185">Reference proteome</keyword>
<gene>
    <name evidence="2" type="ORF">Prubr_10510</name>
</gene>
<dbReference type="KEGG" id="pry:Prubr_10510"/>
<dbReference type="EMBL" id="AP023359">
    <property type="protein sequence ID" value="BCJ64030.1"/>
    <property type="molecule type" value="Genomic_DNA"/>
</dbReference>
<organism evidence="2 3">
    <name type="scientific">Polymorphospora rubra</name>
    <dbReference type="NCBI Taxonomy" id="338584"/>
    <lineage>
        <taxon>Bacteria</taxon>
        <taxon>Bacillati</taxon>
        <taxon>Actinomycetota</taxon>
        <taxon>Actinomycetes</taxon>
        <taxon>Micromonosporales</taxon>
        <taxon>Micromonosporaceae</taxon>
        <taxon>Polymorphospora</taxon>
    </lineage>
</organism>
<feature type="compositionally biased region" description="Low complexity" evidence="1">
    <location>
        <begin position="69"/>
        <end position="78"/>
    </location>
</feature>
<name>A0A810MU42_9ACTN</name>
<reference evidence="2" key="1">
    <citation type="submission" date="2020-08" db="EMBL/GenBank/DDBJ databases">
        <title>Whole genome shotgun sequence of Polymorphospora rubra NBRC 101157.</title>
        <authorList>
            <person name="Komaki H."/>
            <person name="Tamura T."/>
        </authorList>
    </citation>
    <scope>NUCLEOTIDE SEQUENCE</scope>
    <source>
        <strain evidence="2">NBRC 101157</strain>
    </source>
</reference>
<dbReference type="Proteomes" id="UP000680866">
    <property type="component" value="Chromosome"/>
</dbReference>
<protein>
    <submittedName>
        <fullName evidence="2">Uncharacterized protein</fullName>
    </submittedName>
</protein>
<proteinExistence type="predicted"/>
<feature type="region of interest" description="Disordered" evidence="1">
    <location>
        <begin position="1"/>
        <end position="96"/>
    </location>
</feature>
<dbReference type="RefSeq" id="WP_212822123.1">
    <property type="nucleotide sequence ID" value="NZ_AP023359.1"/>
</dbReference>
<sequence>MTDRSSGTQRPLEETPEVAAAVEQETSVTKLTGGGGPGPDNPDFREPGDNADFPPTEEVLGAPFGGGTPAARGARTGAEQPWDPEDLVMAQGGDPTPERIRRAQAELDRDGPAAVERTVP</sequence>
<evidence type="ECO:0000256" key="1">
    <source>
        <dbReference type="SAM" id="MobiDB-lite"/>
    </source>
</evidence>
<evidence type="ECO:0000313" key="3">
    <source>
        <dbReference type="Proteomes" id="UP000680866"/>
    </source>
</evidence>
<accession>A0A810MU42</accession>
<dbReference type="AlphaFoldDB" id="A0A810MU42"/>